<gene>
    <name evidence="2" type="ORF">K457DRAFT_126615</name>
</gene>
<feature type="compositionally biased region" description="Basic residues" evidence="1">
    <location>
        <begin position="473"/>
        <end position="492"/>
    </location>
</feature>
<feature type="region of interest" description="Disordered" evidence="1">
    <location>
        <begin position="408"/>
        <end position="499"/>
    </location>
</feature>
<feature type="region of interest" description="Disordered" evidence="1">
    <location>
        <begin position="241"/>
        <end position="281"/>
    </location>
</feature>
<dbReference type="Proteomes" id="UP000078512">
    <property type="component" value="Unassembled WGS sequence"/>
</dbReference>
<evidence type="ECO:0000256" key="1">
    <source>
        <dbReference type="SAM" id="MobiDB-lite"/>
    </source>
</evidence>
<feature type="region of interest" description="Disordered" evidence="1">
    <location>
        <begin position="635"/>
        <end position="660"/>
    </location>
</feature>
<feature type="compositionally biased region" description="Low complexity" evidence="1">
    <location>
        <begin position="408"/>
        <end position="419"/>
    </location>
</feature>
<keyword evidence="3" id="KW-1185">Reference proteome</keyword>
<dbReference type="AlphaFoldDB" id="A0A197JWB3"/>
<evidence type="ECO:0000313" key="2">
    <source>
        <dbReference type="EMBL" id="OAQ28569.1"/>
    </source>
</evidence>
<reference evidence="2 3" key="1">
    <citation type="submission" date="2016-05" db="EMBL/GenBank/DDBJ databases">
        <title>Genome sequencing reveals origins of a unique bacterial endosymbiosis in the earliest lineages of terrestrial Fungi.</title>
        <authorList>
            <consortium name="DOE Joint Genome Institute"/>
            <person name="Uehling J."/>
            <person name="Gryganskyi A."/>
            <person name="Hameed K."/>
            <person name="Tschaplinski T."/>
            <person name="Misztal P."/>
            <person name="Wu S."/>
            <person name="Desiro A."/>
            <person name="Vande Pol N."/>
            <person name="Du Z.-Y."/>
            <person name="Zienkiewicz A."/>
            <person name="Zienkiewicz K."/>
            <person name="Morin E."/>
            <person name="Tisserant E."/>
            <person name="Splivallo R."/>
            <person name="Hainaut M."/>
            <person name="Henrissat B."/>
            <person name="Ohm R."/>
            <person name="Kuo A."/>
            <person name="Yan J."/>
            <person name="Lipzen A."/>
            <person name="Nolan M."/>
            <person name="Labutti K."/>
            <person name="Barry K."/>
            <person name="Goldstein A."/>
            <person name="Labbe J."/>
            <person name="Schadt C."/>
            <person name="Tuskan G."/>
            <person name="Grigoriev I."/>
            <person name="Martin F."/>
            <person name="Vilgalys R."/>
            <person name="Bonito G."/>
        </authorList>
    </citation>
    <scope>NUCLEOTIDE SEQUENCE [LARGE SCALE GENOMIC DNA]</scope>
    <source>
        <strain evidence="2 3">AG-77</strain>
    </source>
</reference>
<dbReference type="PANTHER" id="PTHR12271:SF40">
    <property type="entry name" value="POLY(A) RNA POLYMERASE GLD2"/>
    <property type="match status" value="1"/>
</dbReference>
<protein>
    <submittedName>
        <fullName evidence="2">Uncharacterized protein</fullName>
    </submittedName>
</protein>
<feature type="compositionally biased region" description="Basic and acidic residues" evidence="1">
    <location>
        <begin position="459"/>
        <end position="472"/>
    </location>
</feature>
<feature type="compositionally biased region" description="Acidic residues" evidence="1">
    <location>
        <begin position="635"/>
        <end position="649"/>
    </location>
</feature>
<dbReference type="EMBL" id="KV442047">
    <property type="protein sequence ID" value="OAQ28569.1"/>
    <property type="molecule type" value="Genomic_DNA"/>
</dbReference>
<accession>A0A197JWB3</accession>
<dbReference type="Gene3D" id="1.10.1410.10">
    <property type="match status" value="1"/>
</dbReference>
<name>A0A197JWB3_9FUNG</name>
<feature type="compositionally biased region" description="Low complexity" evidence="1">
    <location>
        <begin position="427"/>
        <end position="442"/>
    </location>
</feature>
<sequence length="722" mass="80746">MATPEPERLLFERVLLRNQTTGCCINPGALSMQLDLIGHYYTVIAMTPFQRLCGEAIHNRDFSTFGILSYLNNHQKQQQQPFKIFPNSLAAKFELEIESDWSSKVCDHIFCPWMSHKQIKDFRRDYGKKVSKEQQKEVEFLVDMLDQNGLLRVPNCGVEPEFLNRKSEQVPVDEIPARHVENLKAAHLCTDARVLQEASLLNNINSITSLEPVLLSSSASGINISDYDVEIVLVTPEATSTSMNSAPSIKSEDETKSTTSATTTAEKTSASKPSQAKAGENGTEALTMKALATLLTKAGYKSIQQLDRYFDPSSEINVDYLSFIDPRSDLTCQITLDHPLGIHVRDLLQDYTHIDTRVEPLIFVVQQTLDDFGRCRQYLSNYSIALMTIAFLQTKNILPLLQRHVVQTSPSASSSQSTARVANAKPSGESPSIASTSASSSSRCQPNDERQSGLPEFDEANHPRKGQQEHRPAARKSQIKNQKRKDKKRIHREKNFPAATIQVKTTSGGTRLVDCRYDKTLAHTRPYDSKATRETVAELLMDFMDYFGFSHGSTECEISIISGSTTSPVSSTVSASGSQSVKDRVSKDVSSCLVVRDPFVTDRNVTWLCSRWRLSHCESMFMRAFMFLEGAGVESDDEFDDDSDEGDDEFGLRDDNDSDGINEDEIMERFFAGYASDYGEEDEEDLRDSETRPIIPVNEMVDRIASMSLLGLFASVSNQPRP</sequence>
<feature type="compositionally biased region" description="Low complexity" evidence="1">
    <location>
        <begin position="257"/>
        <end position="274"/>
    </location>
</feature>
<dbReference type="PANTHER" id="PTHR12271">
    <property type="entry name" value="POLY A POLYMERASE CID PAP -RELATED"/>
    <property type="match status" value="1"/>
</dbReference>
<dbReference type="SUPFAM" id="SSF81631">
    <property type="entry name" value="PAP/OAS1 substrate-binding domain"/>
    <property type="match status" value="1"/>
</dbReference>
<organism evidence="2 3">
    <name type="scientific">Linnemannia elongata AG-77</name>
    <dbReference type="NCBI Taxonomy" id="1314771"/>
    <lineage>
        <taxon>Eukaryota</taxon>
        <taxon>Fungi</taxon>
        <taxon>Fungi incertae sedis</taxon>
        <taxon>Mucoromycota</taxon>
        <taxon>Mortierellomycotina</taxon>
        <taxon>Mortierellomycetes</taxon>
        <taxon>Mortierellales</taxon>
        <taxon>Mortierellaceae</taxon>
        <taxon>Linnemannia</taxon>
    </lineage>
</organism>
<evidence type="ECO:0000313" key="3">
    <source>
        <dbReference type="Proteomes" id="UP000078512"/>
    </source>
</evidence>
<dbReference type="GO" id="GO:0016779">
    <property type="term" value="F:nucleotidyltransferase activity"/>
    <property type="evidence" value="ECO:0007669"/>
    <property type="project" value="TreeGrafter"/>
</dbReference>
<proteinExistence type="predicted"/>
<dbReference type="GO" id="GO:0031123">
    <property type="term" value="P:RNA 3'-end processing"/>
    <property type="evidence" value="ECO:0007669"/>
    <property type="project" value="TreeGrafter"/>
</dbReference>
<dbReference type="OrthoDB" id="2274644at2759"/>
<dbReference type="STRING" id="1314771.A0A197JWB3"/>